<evidence type="ECO:0000313" key="3">
    <source>
        <dbReference type="Proteomes" id="UP000196386"/>
    </source>
</evidence>
<organism evidence="2 3">
    <name type="scientific">Anaerotruncus colihominis</name>
    <dbReference type="NCBI Taxonomy" id="169435"/>
    <lineage>
        <taxon>Bacteria</taxon>
        <taxon>Bacillati</taxon>
        <taxon>Bacillota</taxon>
        <taxon>Clostridia</taxon>
        <taxon>Eubacteriales</taxon>
        <taxon>Oscillospiraceae</taxon>
        <taxon>Anaerotruncus</taxon>
    </lineage>
</organism>
<comment type="caution">
    <text evidence="2">The sequence shown here is derived from an EMBL/GenBank/DDBJ whole genome shotgun (WGS) entry which is preliminary data.</text>
</comment>
<proteinExistence type="predicted"/>
<dbReference type="Pfam" id="PF10991">
    <property type="entry name" value="Enc34_ssDNA-bd"/>
    <property type="match status" value="1"/>
</dbReference>
<dbReference type="AlphaFoldDB" id="A0A1Y4MKS9"/>
<evidence type="ECO:0008006" key="4">
    <source>
        <dbReference type="Google" id="ProtNLM"/>
    </source>
</evidence>
<evidence type="ECO:0000313" key="2">
    <source>
        <dbReference type="EMBL" id="OUP69345.1"/>
    </source>
</evidence>
<feature type="region of interest" description="Disordered" evidence="1">
    <location>
        <begin position="307"/>
        <end position="328"/>
    </location>
</feature>
<reference evidence="3" key="1">
    <citation type="submission" date="2017-04" db="EMBL/GenBank/DDBJ databases">
        <title>Function of individual gut microbiota members based on whole genome sequencing of pure cultures obtained from chicken caecum.</title>
        <authorList>
            <person name="Medvecky M."/>
            <person name="Cejkova D."/>
            <person name="Polansky O."/>
            <person name="Karasova D."/>
            <person name="Kubasova T."/>
            <person name="Cizek A."/>
            <person name="Rychlik I."/>
        </authorList>
    </citation>
    <scope>NUCLEOTIDE SEQUENCE [LARGE SCALE GENOMIC DNA]</scope>
    <source>
        <strain evidence="3">An175</strain>
    </source>
</reference>
<dbReference type="EMBL" id="NFKP01000010">
    <property type="protein sequence ID" value="OUP69345.1"/>
    <property type="molecule type" value="Genomic_DNA"/>
</dbReference>
<feature type="compositionally biased region" description="Basic and acidic residues" evidence="1">
    <location>
        <begin position="318"/>
        <end position="328"/>
    </location>
</feature>
<dbReference type="InterPro" id="IPR022595">
    <property type="entry name" value="Enc34_ssDNA-bd"/>
</dbReference>
<name>A0A1Y4MKS9_9FIRM</name>
<sequence length="328" mass="36048">MANNTKTSVPTRVTTGKVRLTYAFVWEPRKVSDDQNDQQNPKGQRLPDDNSDQNSSEKYSCCILIPKEDQRTLTKLQVAINQAILLGEKKGYWQGAHLSPSTFKFPLRDGDQECAEKGEEYAGHWFLNASSSRKPHIVDINRNDIFDQSEVYSGCYARVCLNFYPFNKNRGKGVGCGLEAIQKVADGEPLGSVPIDIDEAFGDDGDLMETVQPAGGYVMGQSATGFAPQSGPVPQQVGYGNQQFQQGVAQQQALQGFTPQQPSMMQPQGQGYVPIQQQAPNYGMVQPQQGFYPQQMGGASNEFARGIENANSSLPPHLFEDPSNKQVA</sequence>
<dbReference type="InterPro" id="IPR012340">
    <property type="entry name" value="NA-bd_OB-fold"/>
</dbReference>
<evidence type="ECO:0000256" key="1">
    <source>
        <dbReference type="SAM" id="MobiDB-lite"/>
    </source>
</evidence>
<protein>
    <recommendedName>
        <fullName evidence="4">DUF2815 family protein</fullName>
    </recommendedName>
</protein>
<accession>A0A1Y4MKS9</accession>
<feature type="region of interest" description="Disordered" evidence="1">
    <location>
        <begin position="29"/>
        <end position="56"/>
    </location>
</feature>
<dbReference type="Gene3D" id="2.40.50.140">
    <property type="entry name" value="Nucleic acid-binding proteins"/>
    <property type="match status" value="1"/>
</dbReference>
<dbReference type="RefSeq" id="WP_087301218.1">
    <property type="nucleotide sequence ID" value="NZ_NFKP01000010.1"/>
</dbReference>
<dbReference type="Proteomes" id="UP000196386">
    <property type="component" value="Unassembled WGS sequence"/>
</dbReference>
<gene>
    <name evidence="2" type="ORF">B5F11_09670</name>
</gene>
<dbReference type="SUPFAM" id="SSF50249">
    <property type="entry name" value="Nucleic acid-binding proteins"/>
    <property type="match status" value="1"/>
</dbReference>